<organism evidence="2">
    <name type="scientific">bioreactor metagenome</name>
    <dbReference type="NCBI Taxonomy" id="1076179"/>
    <lineage>
        <taxon>unclassified sequences</taxon>
        <taxon>metagenomes</taxon>
        <taxon>ecological metagenomes</taxon>
    </lineage>
</organism>
<dbReference type="Pfam" id="PF09136">
    <property type="entry name" value="Glucodextran_B"/>
    <property type="match status" value="1"/>
</dbReference>
<comment type="caution">
    <text evidence="2">The sequence shown here is derived from an EMBL/GenBank/DDBJ whole genome shotgun (WGS) entry which is preliminary data.</text>
</comment>
<gene>
    <name evidence="2" type="ORF">SDC9_116431</name>
</gene>
<dbReference type="InterPro" id="IPR013783">
    <property type="entry name" value="Ig-like_fold"/>
</dbReference>
<evidence type="ECO:0000313" key="2">
    <source>
        <dbReference type="EMBL" id="MPM69486.1"/>
    </source>
</evidence>
<dbReference type="Gene3D" id="2.60.40.10">
    <property type="entry name" value="Immunoglobulins"/>
    <property type="match status" value="1"/>
</dbReference>
<dbReference type="EMBL" id="VSSQ01022905">
    <property type="protein sequence ID" value="MPM69486.1"/>
    <property type="molecule type" value="Genomic_DNA"/>
</dbReference>
<accession>A0A645BVG8</accession>
<sequence>MVACSSVSQATNIPGNSPTQPLMPSQETKTITETSQPGQKYSSGTLTLFLTSPMDGSETSLPQTELTGTVSEGSVLTINDEIYLLDAGDFSQQISLEAGVNVLQIVVSDDSGNEIDLVITVTYNED</sequence>
<proteinExistence type="predicted"/>
<name>A0A645BVG8_9ZZZZ</name>
<dbReference type="AlphaFoldDB" id="A0A645BVG8"/>
<reference evidence="2" key="1">
    <citation type="submission" date="2019-08" db="EMBL/GenBank/DDBJ databases">
        <authorList>
            <person name="Kucharzyk K."/>
            <person name="Murdoch R.W."/>
            <person name="Higgins S."/>
            <person name="Loffler F."/>
        </authorList>
    </citation>
    <scope>NUCLEOTIDE SEQUENCE</scope>
</reference>
<protein>
    <submittedName>
        <fullName evidence="2">Uncharacterized protein</fullName>
    </submittedName>
</protein>
<feature type="region of interest" description="Disordered" evidence="1">
    <location>
        <begin position="1"/>
        <end position="45"/>
    </location>
</feature>
<evidence type="ECO:0000256" key="1">
    <source>
        <dbReference type="SAM" id="MobiDB-lite"/>
    </source>
</evidence>